<keyword evidence="4" id="KW-1185">Reference proteome</keyword>
<dbReference type="PROSITE" id="PS50004">
    <property type="entry name" value="C2"/>
    <property type="match status" value="1"/>
</dbReference>
<dbReference type="PANTHER" id="PTHR20837">
    <property type="entry name" value="CENTROSOMAL PROTEIN-RELATED"/>
    <property type="match status" value="1"/>
</dbReference>
<evidence type="ECO:0000313" key="4">
    <source>
        <dbReference type="Proteomes" id="UP001648503"/>
    </source>
</evidence>
<feature type="compositionally biased region" description="Polar residues" evidence="1">
    <location>
        <begin position="1"/>
        <end position="11"/>
    </location>
</feature>
<evidence type="ECO:0000256" key="1">
    <source>
        <dbReference type="SAM" id="MobiDB-lite"/>
    </source>
</evidence>
<dbReference type="Pfam" id="PF24656">
    <property type="entry name" value="CEPT76_peptidase"/>
    <property type="match status" value="2"/>
</dbReference>
<feature type="region of interest" description="Disordered" evidence="1">
    <location>
        <begin position="644"/>
        <end position="668"/>
    </location>
</feature>
<dbReference type="Proteomes" id="UP001648503">
    <property type="component" value="Unassembled WGS sequence"/>
</dbReference>
<evidence type="ECO:0000259" key="2">
    <source>
        <dbReference type="PROSITE" id="PS50004"/>
    </source>
</evidence>
<dbReference type="Pfam" id="PF15625">
    <property type="entry name" value="CC2D2AN-C2"/>
    <property type="match status" value="1"/>
</dbReference>
<evidence type="ECO:0000313" key="3">
    <source>
        <dbReference type="EMBL" id="KAH6593095.1"/>
    </source>
</evidence>
<protein>
    <recommendedName>
        <fullName evidence="2">C2 domain-containing protein</fullName>
    </recommendedName>
</protein>
<dbReference type="InterPro" id="IPR056290">
    <property type="entry name" value="CEPT76/DRC7_peptidase-like_dom"/>
</dbReference>
<dbReference type="PANTHER" id="PTHR20837:SF0">
    <property type="entry name" value="COILED-COIL AND C2 DOMAIN-CONTAINING PROTEIN 2A"/>
    <property type="match status" value="1"/>
</dbReference>
<dbReference type="Pfam" id="PF00168">
    <property type="entry name" value="C2"/>
    <property type="match status" value="1"/>
</dbReference>
<dbReference type="SUPFAM" id="SSF49562">
    <property type="entry name" value="C2 domain (Calcium/lipid-binding domain, CaLB)"/>
    <property type="match status" value="1"/>
</dbReference>
<dbReference type="SMART" id="SM00239">
    <property type="entry name" value="C2"/>
    <property type="match status" value="1"/>
</dbReference>
<dbReference type="InterPro" id="IPR056288">
    <property type="entry name" value="CEP76_C"/>
</dbReference>
<feature type="compositionally biased region" description="Polar residues" evidence="1">
    <location>
        <begin position="73"/>
        <end position="82"/>
    </location>
</feature>
<dbReference type="InterPro" id="IPR035892">
    <property type="entry name" value="C2_domain_sf"/>
</dbReference>
<feature type="region of interest" description="Disordered" evidence="1">
    <location>
        <begin position="1"/>
        <end position="28"/>
    </location>
</feature>
<organism evidence="3 4">
    <name type="scientific">Batrachochytrium salamandrivorans</name>
    <dbReference type="NCBI Taxonomy" id="1357716"/>
    <lineage>
        <taxon>Eukaryota</taxon>
        <taxon>Fungi</taxon>
        <taxon>Fungi incertae sedis</taxon>
        <taxon>Chytridiomycota</taxon>
        <taxon>Chytridiomycota incertae sedis</taxon>
        <taxon>Chytridiomycetes</taxon>
        <taxon>Rhizophydiales</taxon>
        <taxon>Rhizophydiales incertae sedis</taxon>
        <taxon>Batrachochytrium</taxon>
    </lineage>
</organism>
<proteinExistence type="predicted"/>
<feature type="compositionally biased region" description="Polar residues" evidence="1">
    <location>
        <begin position="647"/>
        <end position="664"/>
    </location>
</feature>
<dbReference type="EMBL" id="JAFCIX010000361">
    <property type="protein sequence ID" value="KAH6593095.1"/>
    <property type="molecule type" value="Genomic_DNA"/>
</dbReference>
<dbReference type="InterPro" id="IPR000008">
    <property type="entry name" value="C2_dom"/>
</dbReference>
<gene>
    <name evidence="3" type="ORF">BASA50_007615</name>
</gene>
<dbReference type="InterPro" id="IPR028928">
    <property type="entry name" value="CC2D2AN-C2"/>
</dbReference>
<name>A0ABQ8F6G7_9FUNG</name>
<reference evidence="3 4" key="1">
    <citation type="submission" date="2021-02" db="EMBL/GenBank/DDBJ databases">
        <title>Variation within the Batrachochytrium salamandrivorans European outbreak.</title>
        <authorList>
            <person name="Kelly M."/>
            <person name="Pasmans F."/>
            <person name="Shea T.P."/>
            <person name="Munoz J.F."/>
            <person name="Carranza S."/>
            <person name="Cuomo C.A."/>
            <person name="Martel A."/>
        </authorList>
    </citation>
    <scope>NUCLEOTIDE SEQUENCE [LARGE SCALE GENOMIC DNA]</scope>
    <source>
        <strain evidence="3 4">AMFP18/2</strain>
    </source>
</reference>
<dbReference type="InterPro" id="IPR052434">
    <property type="entry name" value="Tectonic-like_complex_comp"/>
</dbReference>
<feature type="domain" description="C2" evidence="2">
    <location>
        <begin position="1108"/>
        <end position="1275"/>
    </location>
</feature>
<sequence>MTSSSPVISRTHTADPPDTTHAISNAPAMSDHATALIRAKQRVKERREMNALLGIVSARVQPSHLARPGKGSTHLTVVSQAASHHPHSKQLPSPQQQAVIPPVVYTPPRHEESGLPQTQTSTQSYQRQSLIRGSLLHQSIQRPTKHNSVSFYTPPLQTVVNIPTLQSVPNRHPADADQFPKSSQLELLQNTIALQSTHLDLVSDANPTHANASLSKKEKRRIKKTSGGVDEIELIQKQVPVTSVGVIGYISPIIALNLCSTNMDTEDEGIYVGAPPYMHPYNVKTLNRRLQITEENHGQRWIGNGPQVLIEPDPMQYTHNRYNRPVFTSPAATYGYGNAAINSNTSNATDLYLERQMPIHSSDQSNDLSRPNSTYLLTVDLVSVRFQDHPLMSLEQRLAGSIVEILNTMRERKRANLVDFLTVKIEVLCKEYDEFILSSPFSDSISRSAEIPVDHPSLPNMPHSVQKTESGGVSSAQKFQGVVLSRLHELEKKERARIAQINDESIRFRFLQDIQATRLLRDTEAQTDRLLEFKILKAWQDLKQLRSNSKFLSTNLNLKIIIRNTVDQEDNACIDQEVERELCYLKEIHNIEHTRRMRIYQKLYDNWSSQNSEVHQSLLQRQNGPDRIDPTDPEIIRDSTISRDSNDAQIGNSKQITSNDTTNFEAPGQEPKLKRFHYNRLRLEIVKRMQAARRPPGSPLLSFIQDSRNIITPLAECSKEEITRRREIDATFFYLRYYYNNKEVMRTVARPVDPSTFTLQFNGIEDLSEAEHLVKAQPQKTGAKEYSKSVFGIHVSEPPVSMRVEIFEAGVFGDVLSGEVHIPIPSSEDFTETIDREVRTLQFSGRNFSRDTIETVASQKKEWISGFLQMNVSWSMDGSISTSEIPKVQNQRRSDPISFHGPPGHVNLPNLMKYVADMKVDPNDPRNGDILKLKSLVESVSGGCHLSAEPNNEYWKSRSIFRLGLPTWLHNLTLYVGPREDAKQGKRLVLLAARFRKEIQMQKPMPVLESDIKEDTYQVTEKNDCAGEDLQASSQNLNLISTPSASNRAEREIHIGFIKRVRELQLIRKAKLARPVTVDDFVREECLTPAPEQRSSLEMLFAPRRPLNPYRIDRHEAAGSTISPDHCQIVVQVLRAHNLPVRKSAIRQPKPGLLASHHQADPIATEYVAPYVEVSFQQNTIRTATAHSQNPQWNETIGLNIDVPDDNFRPEALCETDIGTQMLFINVFDEVIVDMIHDDRERATSIHHRIERSWLGSLQVPFSTIWEQTRINGTFAMKLPAQSLGYEINSVEETHGEEMSGDRKPLLDLFITLDPPLLQPPTLKLLFQSDEERRLLNHSTLWLSSLAPLKRIVMATSLDLQGKTRLICRYIRPQEPPASLSTIAHLRRFVSMIPYMPNRTAFGCECSLLSNTREMIEVGAANGVEHAILLCNFLLARGCNAYVVLGRGIPEGMTAYVLVQPPPVETPNIFMISQPAATDPNPLLKNKAETHSHPMGQYETVATDIASRRWLVFHPVTGDEHDLNDPHIPLKEIGCIFNNENIWANIQIDTSPLKVHLRLEDLGGWKPFFGPQFRCTDMRSIQPEKVKFSEVLPKYLSDLELSLEAGLISKIEEWRQDRVTRWNRMCSRTFKTLLMRLESTVIRGVSISGTLESSPELASIGHVYRLHGFPLNIPFTDLASVCSMIQNTAVHINNSPGVEFALAVHCFGYSGNFVSVWVYFASLVRNEFN</sequence>
<dbReference type="Pfam" id="PF24652">
    <property type="entry name" value="CEP76_C"/>
    <property type="match status" value="1"/>
</dbReference>
<feature type="region of interest" description="Disordered" evidence="1">
    <location>
        <begin position="64"/>
        <end position="98"/>
    </location>
</feature>
<accession>A0ABQ8F6G7</accession>
<comment type="caution">
    <text evidence="3">The sequence shown here is derived from an EMBL/GenBank/DDBJ whole genome shotgun (WGS) entry which is preliminary data.</text>
</comment>
<dbReference type="Gene3D" id="2.60.40.150">
    <property type="entry name" value="C2 domain"/>
    <property type="match status" value="1"/>
</dbReference>